<protein>
    <submittedName>
        <fullName evidence="6">Iron-binding zinc finger CDGSH type</fullName>
    </submittedName>
</protein>
<dbReference type="OrthoDB" id="9795032at2"/>
<dbReference type="Gene3D" id="3.40.5.90">
    <property type="entry name" value="CDGSH iron-sulfur domain, mitoNEET-type"/>
    <property type="match status" value="1"/>
</dbReference>
<gene>
    <name evidence="6" type="ORF">SAMN05443244_0609</name>
</gene>
<dbReference type="Pfam" id="PF09360">
    <property type="entry name" value="zf-CDGSH"/>
    <property type="match status" value="1"/>
</dbReference>
<evidence type="ECO:0000256" key="2">
    <source>
        <dbReference type="ARBA" id="ARBA00022723"/>
    </source>
</evidence>
<dbReference type="Proteomes" id="UP000182409">
    <property type="component" value="Unassembled WGS sequence"/>
</dbReference>
<dbReference type="GO" id="GO:0051537">
    <property type="term" value="F:2 iron, 2 sulfur cluster binding"/>
    <property type="evidence" value="ECO:0007669"/>
    <property type="project" value="UniProtKB-KW"/>
</dbReference>
<evidence type="ECO:0000313" key="6">
    <source>
        <dbReference type="EMBL" id="SEB45503.1"/>
    </source>
</evidence>
<feature type="domain" description="Iron-binding zinc finger CDGSH type" evidence="5">
    <location>
        <begin position="40"/>
        <end position="74"/>
    </location>
</feature>
<accession>A0A1H4JGU8</accession>
<dbReference type="EMBL" id="FNSD01000001">
    <property type="protein sequence ID" value="SEB45503.1"/>
    <property type="molecule type" value="Genomic_DNA"/>
</dbReference>
<evidence type="ECO:0000256" key="3">
    <source>
        <dbReference type="ARBA" id="ARBA00023004"/>
    </source>
</evidence>
<keyword evidence="3" id="KW-0408">Iron</keyword>
<evidence type="ECO:0000313" key="7">
    <source>
        <dbReference type="Proteomes" id="UP000182409"/>
    </source>
</evidence>
<sequence length="85" mass="8958">MDIATPAIPETSAAPVKITVKPNGPLRVEGHILLVDADGKEWDLTGKPAISLCRCGASEKRPFCDGAHNRVGFQCMTSPGNLTGK</sequence>
<dbReference type="RefSeq" id="WP_074655734.1">
    <property type="nucleotide sequence ID" value="NZ_FNSD01000001.1"/>
</dbReference>
<dbReference type="SMART" id="SM00704">
    <property type="entry name" value="ZnF_CDGSH"/>
    <property type="match status" value="1"/>
</dbReference>
<proteinExistence type="predicted"/>
<dbReference type="InterPro" id="IPR042216">
    <property type="entry name" value="MitoNEET_CISD"/>
</dbReference>
<dbReference type="AlphaFoldDB" id="A0A1H4JGU8"/>
<keyword evidence="2" id="KW-0479">Metal-binding</keyword>
<keyword evidence="1" id="KW-0001">2Fe-2S</keyword>
<evidence type="ECO:0000256" key="4">
    <source>
        <dbReference type="ARBA" id="ARBA00023014"/>
    </source>
</evidence>
<reference evidence="6 7" key="1">
    <citation type="submission" date="2016-10" db="EMBL/GenBank/DDBJ databases">
        <authorList>
            <person name="de Groot N.N."/>
        </authorList>
    </citation>
    <scope>NUCLEOTIDE SEQUENCE [LARGE SCALE GENOMIC DNA]</scope>
    <source>
        <strain evidence="6 7">AB35.6</strain>
    </source>
</reference>
<dbReference type="InterPro" id="IPR018967">
    <property type="entry name" value="FeS-contain_CDGSH-typ"/>
</dbReference>
<name>A0A1H4JGU8_9BACT</name>
<evidence type="ECO:0000256" key="1">
    <source>
        <dbReference type="ARBA" id="ARBA00022714"/>
    </source>
</evidence>
<dbReference type="GO" id="GO:0005737">
    <property type="term" value="C:cytoplasm"/>
    <property type="evidence" value="ECO:0007669"/>
    <property type="project" value="UniProtKB-ARBA"/>
</dbReference>
<dbReference type="GO" id="GO:0046872">
    <property type="term" value="F:metal ion binding"/>
    <property type="evidence" value="ECO:0007669"/>
    <property type="project" value="UniProtKB-KW"/>
</dbReference>
<evidence type="ECO:0000259" key="5">
    <source>
        <dbReference type="SMART" id="SM00704"/>
    </source>
</evidence>
<organism evidence="6 7">
    <name type="scientific">Terriglobus roseus</name>
    <dbReference type="NCBI Taxonomy" id="392734"/>
    <lineage>
        <taxon>Bacteria</taxon>
        <taxon>Pseudomonadati</taxon>
        <taxon>Acidobacteriota</taxon>
        <taxon>Terriglobia</taxon>
        <taxon>Terriglobales</taxon>
        <taxon>Acidobacteriaceae</taxon>
        <taxon>Terriglobus</taxon>
    </lineage>
</organism>
<keyword evidence="4" id="KW-0411">Iron-sulfur</keyword>